<dbReference type="InterPro" id="IPR028994">
    <property type="entry name" value="Integrin_alpha_N"/>
</dbReference>
<dbReference type="InterPro" id="IPR003284">
    <property type="entry name" value="Sal_SpvB"/>
</dbReference>
<name>A0ABR3J3Q6_9AGAR</name>
<organism evidence="4 5">
    <name type="scientific">Hohenbuehelia grisea</name>
    <dbReference type="NCBI Taxonomy" id="104357"/>
    <lineage>
        <taxon>Eukaryota</taxon>
        <taxon>Fungi</taxon>
        <taxon>Dikarya</taxon>
        <taxon>Basidiomycota</taxon>
        <taxon>Agaricomycotina</taxon>
        <taxon>Agaricomycetes</taxon>
        <taxon>Agaricomycetidae</taxon>
        <taxon>Agaricales</taxon>
        <taxon>Pleurotineae</taxon>
        <taxon>Pleurotaceae</taxon>
        <taxon>Hohenbuehelia</taxon>
    </lineage>
</organism>
<evidence type="ECO:0000256" key="2">
    <source>
        <dbReference type="ARBA" id="ARBA00022525"/>
    </source>
</evidence>
<protein>
    <recommendedName>
        <fullName evidence="6">Insecticide toxin TcdB middle/N-terminal domain-containing protein</fullName>
    </recommendedName>
</protein>
<evidence type="ECO:0008006" key="6">
    <source>
        <dbReference type="Google" id="ProtNLM"/>
    </source>
</evidence>
<evidence type="ECO:0000313" key="5">
    <source>
        <dbReference type="Proteomes" id="UP001556367"/>
    </source>
</evidence>
<dbReference type="EMBL" id="JASNQZ010000012">
    <property type="protein sequence ID" value="KAL0950270.1"/>
    <property type="molecule type" value="Genomic_DNA"/>
</dbReference>
<evidence type="ECO:0000313" key="4">
    <source>
        <dbReference type="EMBL" id="KAL0950270.1"/>
    </source>
</evidence>
<keyword evidence="2" id="KW-0964">Secreted</keyword>
<dbReference type="Proteomes" id="UP001556367">
    <property type="component" value="Unassembled WGS sequence"/>
</dbReference>
<comment type="subcellular location">
    <subcellularLocation>
        <location evidence="1">Secreted</location>
    </subcellularLocation>
</comment>
<reference evidence="5" key="1">
    <citation type="submission" date="2024-06" db="EMBL/GenBank/DDBJ databases">
        <title>Multi-omics analyses provide insights into the biosynthesis of the anticancer antibiotic pleurotin in Hohenbuehelia grisea.</title>
        <authorList>
            <person name="Weaver J.A."/>
            <person name="Alberti F."/>
        </authorList>
    </citation>
    <scope>NUCLEOTIDE SEQUENCE [LARGE SCALE GENOMIC DNA]</scope>
    <source>
        <strain evidence="5">T-177</strain>
    </source>
</reference>
<evidence type="ECO:0000256" key="3">
    <source>
        <dbReference type="ARBA" id="ARBA00023026"/>
    </source>
</evidence>
<dbReference type="Pfam" id="PF03534">
    <property type="entry name" value="SpvB"/>
    <property type="match status" value="1"/>
</dbReference>
<keyword evidence="5" id="KW-1185">Reference proteome</keyword>
<proteinExistence type="predicted"/>
<sequence length="909" mass="98432">MASSIVGTLPIQHSVDTNGSLTISVPLHAPPAKMAPDLSLSYHSASTTTSVVGTGWALKGVSLIERVAPTIVQDGFRGAVNYDQNDRFALNGQRLVSIGNNQFRYEIEQWSKIVTTGSDPANPESWTEYLPNGTKRYFGNTANSNIKAVGKNATRVWAISESVDPFQNYVSYTYNSDSVTGAFNITEVNYGGNQALAMQHQRQLSFQYEARPDVRVTYLGGSMITTDQRLISVAATVQGKLVRKHIVNYDLGPLTGGSRVKEVTIADPTGATVRPLKFDWHDANESIFEAALPPVTINPQDNTAFILPMDVNASGKSDLVVVSKRFSNGVQTIHLDVHEADSNGVVSQTPSTTFDGDLDYNAKLLPLDFNGDGRNDILHIASSAVKSNYTLTVILSTPNGYVAQSPMTFESDFARGSFYTGDFQGTGNIGLLHVSQTFNAGSPQLRFTQFVSDGKTFTALAPIDGPSGVSAAGAQIIVADMNGDVAEDVFIISEQFKNGSSVCHIDFLESQQGVLAYQPTTAFASVAESIIWKPTNVFLPYTADEDGKTSLLVATESSGNLQLQVLRCTGPSLVLTTPPITTQIPYNGNITLAHTTSTSAVDLLNTFNKTVGQQETQLTVLRFYNNTFVEVANVTQPGTLSSFVTYADLRGVGRTDCVLNTHDPTTGKLTISSMKCSASLQPVDFLSGYENGLGAKLSVAYAPLSDPSIYTADGPDSPLPSLNAFSRNVSAGASLSPSQRSSTATRVSTRSQIAHFPSFVVKTMKHTPYAMRPDVVDRHEYTYQNARYGFEGRGWLGFEKLTKTAMVEGCATTTQYRQDFPFVGQAAQVEKVDVSGSTPVTLQVTENTWQCTDGPGNNRFLHLDNVKESHYEQGTSTFDVTASYQHDNFGNITNNREHSAQRLALIDRH</sequence>
<comment type="caution">
    <text evidence="4">The sequence shown here is derived from an EMBL/GenBank/DDBJ whole genome shotgun (WGS) entry which is preliminary data.</text>
</comment>
<keyword evidence="3" id="KW-0843">Virulence</keyword>
<gene>
    <name evidence="4" type="ORF">HGRIS_010250</name>
</gene>
<dbReference type="SUPFAM" id="SSF69318">
    <property type="entry name" value="Integrin alpha N-terminal domain"/>
    <property type="match status" value="1"/>
</dbReference>
<evidence type="ECO:0000256" key="1">
    <source>
        <dbReference type="ARBA" id="ARBA00004613"/>
    </source>
</evidence>
<accession>A0ABR3J3Q6</accession>